<comment type="subcellular location">
    <subcellularLocation>
        <location evidence="1 7">Cell membrane</location>
        <topology evidence="1 7">Multi-pass membrane protein</topology>
    </subcellularLocation>
</comment>
<evidence type="ECO:0000313" key="9">
    <source>
        <dbReference type="EMBL" id="AIF00460.1"/>
    </source>
</evidence>
<gene>
    <name evidence="9" type="primary">aapM</name>
    <name evidence="9" type="synonym">bztC</name>
</gene>
<keyword evidence="3" id="KW-1003">Cell membrane</keyword>
<feature type="transmembrane region" description="Helical" evidence="7">
    <location>
        <begin position="220"/>
        <end position="242"/>
    </location>
</feature>
<dbReference type="AlphaFoldDB" id="A0A075GAW6"/>
<evidence type="ECO:0000256" key="7">
    <source>
        <dbReference type="RuleBase" id="RU363032"/>
    </source>
</evidence>
<feature type="transmembrane region" description="Helical" evidence="7">
    <location>
        <begin position="263"/>
        <end position="281"/>
    </location>
</feature>
<feature type="transmembrane region" description="Helical" evidence="7">
    <location>
        <begin position="46"/>
        <end position="66"/>
    </location>
</feature>
<protein>
    <submittedName>
        <fullName evidence="9">Amino acid ABC transporter, permease protein (AapM, bztC)</fullName>
    </submittedName>
</protein>
<sequence length="423" mass="47847">MSKINFLKPDKQNLSTYLYSGSFLFFIAVFDVFLSSFFGINITSFLPNSISFLLPLILGIVGLHLIRIEFSGIKNLDLLNKNINTSTFNAVLTLLIIFAIIKSIPPIISWFILDANIAGDTKEACTGSGACWTYIKIWLNRFVYGMYPNELQWRINISFILLIALAFVGLIPSEKIRKFLTLYYVIIYPIIAFILIYYLISGGSLGLEWVETGAWGGLSLTFIVSFFCLIFCFPVGMFLALGRRSQLPTVRYISVGFIEFWRGVPLITVLFMSSVMFPMFLPEDFFMDKLVRVIIAISLFEAAYVAEVIRGGLQALPRGQYDAAKSLGMGYWKMHIFVILPQALKLVIPGIANTFLALVKDTPLIFVVGLLEIVGMLNLAKTNPKWLGFAMEGYVFAAIIFWIICYAMSKYSYNLELKYKTDR</sequence>
<dbReference type="PANTHER" id="PTHR30614">
    <property type="entry name" value="MEMBRANE COMPONENT OF AMINO ACID ABC TRANSPORTER"/>
    <property type="match status" value="1"/>
</dbReference>
<feature type="transmembrane region" description="Helical" evidence="7">
    <location>
        <begin position="151"/>
        <end position="170"/>
    </location>
</feature>
<accession>A0A075GAW6</accession>
<dbReference type="InterPro" id="IPR000515">
    <property type="entry name" value="MetI-like"/>
</dbReference>
<dbReference type="InterPro" id="IPR043429">
    <property type="entry name" value="ArtM/GltK/GlnP/TcyL/YhdX-like"/>
</dbReference>
<evidence type="ECO:0000256" key="2">
    <source>
        <dbReference type="ARBA" id="ARBA00022448"/>
    </source>
</evidence>
<reference evidence="9" key="1">
    <citation type="journal article" date="2014" name="Genome Biol. Evol.">
        <title>Pangenome evidence for extensive interdomain horizontal transfer affecting lineage core and shell genes in uncultured planktonic thaumarchaeota and euryarchaeota.</title>
        <authorList>
            <person name="Deschamps P."/>
            <person name="Zivanovic Y."/>
            <person name="Moreira D."/>
            <person name="Rodriguez-Valera F."/>
            <person name="Lopez-Garcia P."/>
        </authorList>
    </citation>
    <scope>NUCLEOTIDE SEQUENCE</scope>
</reference>
<dbReference type="PANTHER" id="PTHR30614:SF41">
    <property type="entry name" value="INNER MEMBRANE AMINO-ACID ABC TRANSPORTER PERMEASE PROTEIN YHDY"/>
    <property type="match status" value="1"/>
</dbReference>
<evidence type="ECO:0000259" key="8">
    <source>
        <dbReference type="PROSITE" id="PS50928"/>
    </source>
</evidence>
<name>A0A075GAW6_9EURY</name>
<dbReference type="CDD" id="cd06261">
    <property type="entry name" value="TM_PBP2"/>
    <property type="match status" value="1"/>
</dbReference>
<evidence type="ECO:0000256" key="1">
    <source>
        <dbReference type="ARBA" id="ARBA00004651"/>
    </source>
</evidence>
<evidence type="ECO:0000256" key="6">
    <source>
        <dbReference type="ARBA" id="ARBA00023136"/>
    </source>
</evidence>
<dbReference type="NCBIfam" id="TIGR01726">
    <property type="entry name" value="HEQRo_perm_3TM"/>
    <property type="match status" value="1"/>
</dbReference>
<dbReference type="EMBL" id="KF900592">
    <property type="protein sequence ID" value="AIF00460.1"/>
    <property type="molecule type" value="Genomic_DNA"/>
</dbReference>
<proteinExistence type="inferred from homology"/>
<comment type="similarity">
    <text evidence="7">Belongs to the binding-protein-dependent transport system permease family.</text>
</comment>
<feature type="transmembrane region" description="Helical" evidence="7">
    <location>
        <begin position="362"/>
        <end position="380"/>
    </location>
</feature>
<feature type="transmembrane region" description="Helical" evidence="7">
    <location>
        <begin position="182"/>
        <end position="200"/>
    </location>
</feature>
<feature type="transmembrane region" description="Helical" evidence="7">
    <location>
        <begin position="293"/>
        <end position="313"/>
    </location>
</feature>
<dbReference type="Pfam" id="PF00528">
    <property type="entry name" value="BPD_transp_1"/>
    <property type="match status" value="1"/>
</dbReference>
<feature type="domain" description="ABC transmembrane type-1" evidence="8">
    <location>
        <begin position="218"/>
        <end position="412"/>
    </location>
</feature>
<dbReference type="Gene3D" id="1.10.3720.10">
    <property type="entry name" value="MetI-like"/>
    <property type="match status" value="1"/>
</dbReference>
<dbReference type="InterPro" id="IPR035906">
    <property type="entry name" value="MetI-like_sf"/>
</dbReference>
<keyword evidence="6 7" id="KW-0472">Membrane</keyword>
<dbReference type="SUPFAM" id="SSF161098">
    <property type="entry name" value="MetI-like"/>
    <property type="match status" value="1"/>
</dbReference>
<dbReference type="GO" id="GO:0022857">
    <property type="term" value="F:transmembrane transporter activity"/>
    <property type="evidence" value="ECO:0007669"/>
    <property type="project" value="InterPro"/>
</dbReference>
<keyword evidence="4 7" id="KW-0812">Transmembrane</keyword>
<evidence type="ECO:0000256" key="3">
    <source>
        <dbReference type="ARBA" id="ARBA00022475"/>
    </source>
</evidence>
<evidence type="ECO:0000256" key="5">
    <source>
        <dbReference type="ARBA" id="ARBA00022989"/>
    </source>
</evidence>
<feature type="transmembrane region" description="Helical" evidence="7">
    <location>
        <begin position="87"/>
        <end position="113"/>
    </location>
</feature>
<organism evidence="9">
    <name type="scientific">uncultured marine group II/III euryarchaeote KM3_133_F10</name>
    <dbReference type="NCBI Taxonomy" id="1457864"/>
    <lineage>
        <taxon>Archaea</taxon>
        <taxon>Methanobacteriati</taxon>
        <taxon>Methanobacteriota</taxon>
        <taxon>environmental samples</taxon>
    </lineage>
</organism>
<dbReference type="InterPro" id="IPR010065">
    <property type="entry name" value="AA_ABC_transptr_permease_3TM"/>
</dbReference>
<feature type="transmembrane region" description="Helical" evidence="7">
    <location>
        <begin position="334"/>
        <end position="356"/>
    </location>
</feature>
<feature type="transmembrane region" description="Helical" evidence="7">
    <location>
        <begin position="387"/>
        <end position="409"/>
    </location>
</feature>
<dbReference type="PROSITE" id="PS50928">
    <property type="entry name" value="ABC_TM1"/>
    <property type="match status" value="1"/>
</dbReference>
<keyword evidence="5 7" id="KW-1133">Transmembrane helix</keyword>
<evidence type="ECO:0000256" key="4">
    <source>
        <dbReference type="ARBA" id="ARBA00022692"/>
    </source>
</evidence>
<dbReference type="GO" id="GO:0006865">
    <property type="term" value="P:amino acid transport"/>
    <property type="evidence" value="ECO:0007669"/>
    <property type="project" value="TreeGrafter"/>
</dbReference>
<dbReference type="GO" id="GO:0043190">
    <property type="term" value="C:ATP-binding cassette (ABC) transporter complex"/>
    <property type="evidence" value="ECO:0007669"/>
    <property type="project" value="InterPro"/>
</dbReference>
<keyword evidence="2 7" id="KW-0813">Transport</keyword>
<feature type="transmembrane region" description="Helical" evidence="7">
    <location>
        <begin position="21"/>
        <end position="40"/>
    </location>
</feature>